<proteinExistence type="predicted"/>
<evidence type="ECO:0000313" key="1">
    <source>
        <dbReference type="EMBL" id="ART74207.1"/>
    </source>
</evidence>
<keyword evidence="1" id="KW-0614">Plasmid</keyword>
<dbReference type="Proteomes" id="UP000195331">
    <property type="component" value="Plasmid unnamed1"/>
</dbReference>
<evidence type="ECO:0000313" key="2">
    <source>
        <dbReference type="Proteomes" id="UP000195331"/>
    </source>
</evidence>
<dbReference type="AlphaFoldDB" id="A0A1Y0CGS3"/>
<dbReference type="KEGG" id="mdx:BTO20_36730"/>
<sequence length="118" mass="13367">MTDDIVARAKAALHAVTYGPWEIDERYPIIWLGDFTPGFRIESHDKAEENARFVVEARTLVPEMVAEIEALRAAVARLTVNPVRHDEASTPRLPKRVSARVTRSRRTPLSFRGLFQKG</sequence>
<keyword evidence="2" id="KW-1185">Reference proteome</keyword>
<dbReference type="RefSeq" id="WP_087083321.1">
    <property type="nucleotide sequence ID" value="NZ_CP020810.1"/>
</dbReference>
<protein>
    <submittedName>
        <fullName evidence="1">Uncharacterized protein</fullName>
    </submittedName>
</protein>
<gene>
    <name evidence="1" type="ORF">BTO20_36730</name>
</gene>
<accession>A0A1Y0CGS3</accession>
<geneLocation type="plasmid" evidence="1 2">
    <name>unnamed1</name>
</geneLocation>
<dbReference type="OrthoDB" id="4764891at2"/>
<dbReference type="EMBL" id="CP020810">
    <property type="protein sequence ID" value="ART74207.1"/>
    <property type="molecule type" value="Genomic_DNA"/>
</dbReference>
<organism evidence="1 2">
    <name type="scientific">Mycobacterium dioxanotrophicus</name>
    <dbReference type="NCBI Taxonomy" id="482462"/>
    <lineage>
        <taxon>Bacteria</taxon>
        <taxon>Bacillati</taxon>
        <taxon>Actinomycetota</taxon>
        <taxon>Actinomycetes</taxon>
        <taxon>Mycobacteriales</taxon>
        <taxon>Mycobacteriaceae</taxon>
        <taxon>Mycobacterium</taxon>
    </lineage>
</organism>
<reference evidence="1 2" key="1">
    <citation type="submission" date="2017-04" db="EMBL/GenBank/DDBJ databases">
        <title>Whole Genome Sequence of 1,4-Dioxane Degrading Bacterium Mycobacterium dioxanotrophicus PH-06.</title>
        <authorList>
            <person name="He Y."/>
        </authorList>
    </citation>
    <scope>NUCLEOTIDE SEQUENCE [LARGE SCALE GENOMIC DNA]</scope>
    <source>
        <strain evidence="1 2">PH-06</strain>
        <plasmid evidence="1 2">unnamed1</plasmid>
    </source>
</reference>
<name>A0A1Y0CGS3_9MYCO</name>